<keyword evidence="1" id="KW-0560">Oxidoreductase</keyword>
<feature type="domain" description="Sulfatase-modifying factor enzyme-like" evidence="4">
    <location>
        <begin position="211"/>
        <end position="450"/>
    </location>
</feature>
<dbReference type="InterPro" id="IPR016187">
    <property type="entry name" value="CTDL_fold"/>
</dbReference>
<evidence type="ECO:0000313" key="7">
    <source>
        <dbReference type="Proteomes" id="UP000542125"/>
    </source>
</evidence>
<dbReference type="SUPFAM" id="SSF109854">
    <property type="entry name" value="DinB/YfiT-like putative metalloenzymes"/>
    <property type="match status" value="1"/>
</dbReference>
<evidence type="ECO:0000259" key="4">
    <source>
        <dbReference type="Pfam" id="PF03781"/>
    </source>
</evidence>
<dbReference type="InterPro" id="IPR042095">
    <property type="entry name" value="SUMF_sf"/>
</dbReference>
<dbReference type="SUPFAM" id="SSF56436">
    <property type="entry name" value="C-type lectin-like"/>
    <property type="match status" value="1"/>
</dbReference>
<gene>
    <name evidence="6" type="ORF">FHW18_004975</name>
</gene>
<dbReference type="InterPro" id="IPR005532">
    <property type="entry name" value="SUMF_dom"/>
</dbReference>
<dbReference type="Gene3D" id="3.90.1580.10">
    <property type="entry name" value="paralog of FGE (formylglycine-generating enzyme)"/>
    <property type="match status" value="1"/>
</dbReference>
<dbReference type="EMBL" id="JACBYR010000003">
    <property type="protein sequence ID" value="NYE85656.1"/>
    <property type="molecule type" value="Genomic_DNA"/>
</dbReference>
<proteinExistence type="predicted"/>
<dbReference type="Proteomes" id="UP000542125">
    <property type="component" value="Unassembled WGS sequence"/>
</dbReference>
<evidence type="ECO:0000313" key="6">
    <source>
        <dbReference type="EMBL" id="NYE85656.1"/>
    </source>
</evidence>
<keyword evidence="7" id="KW-1185">Reference proteome</keyword>
<protein>
    <submittedName>
        <fullName evidence="6">Ergothioneine biosynthesis protein EgtB</fullName>
    </submittedName>
</protein>
<organism evidence="6 7">
    <name type="scientific">Pigmentiphaga litoralis</name>
    <dbReference type="NCBI Taxonomy" id="516702"/>
    <lineage>
        <taxon>Bacteria</taxon>
        <taxon>Pseudomonadati</taxon>
        <taxon>Pseudomonadota</taxon>
        <taxon>Betaproteobacteria</taxon>
        <taxon>Burkholderiales</taxon>
        <taxon>Alcaligenaceae</taxon>
        <taxon>Pigmentiphaga</taxon>
    </lineage>
</organism>
<dbReference type="InterPro" id="IPR017806">
    <property type="entry name" value="EgtB"/>
</dbReference>
<dbReference type="PANTHER" id="PTHR23150:SF36">
    <property type="entry name" value="HERCYNINE OXYGENASE"/>
    <property type="match status" value="1"/>
</dbReference>
<dbReference type="InterPro" id="IPR051043">
    <property type="entry name" value="Sulfatase_Mod_Factor_Kinase"/>
</dbReference>
<evidence type="ECO:0000256" key="3">
    <source>
        <dbReference type="ARBA" id="ARBA00037882"/>
    </source>
</evidence>
<dbReference type="GO" id="GO:0052699">
    <property type="term" value="P:ergothioneine biosynthetic process"/>
    <property type="evidence" value="ECO:0007669"/>
    <property type="project" value="InterPro"/>
</dbReference>
<dbReference type="RefSeq" id="WP_218863656.1">
    <property type="nucleotide sequence ID" value="NZ_JACBYR010000003.1"/>
</dbReference>
<accession>A0A7Y9IZ57</accession>
<dbReference type="InterPro" id="IPR024775">
    <property type="entry name" value="DinB-like"/>
</dbReference>
<dbReference type="AlphaFoldDB" id="A0A7Y9IZ57"/>
<dbReference type="InterPro" id="IPR034660">
    <property type="entry name" value="DinB/YfiT-like"/>
</dbReference>
<dbReference type="Pfam" id="PF12867">
    <property type="entry name" value="DinB_2"/>
    <property type="match status" value="1"/>
</dbReference>
<feature type="domain" description="DinB-like" evidence="5">
    <location>
        <begin position="23"/>
        <end position="153"/>
    </location>
</feature>
<evidence type="ECO:0000259" key="5">
    <source>
        <dbReference type="Pfam" id="PF12867"/>
    </source>
</evidence>
<dbReference type="PANTHER" id="PTHR23150">
    <property type="entry name" value="SULFATASE MODIFYING FACTOR 1, 2"/>
    <property type="match status" value="1"/>
</dbReference>
<comment type="pathway">
    <text evidence="3">Amino-acid biosynthesis; ergothioneine biosynthesis.</text>
</comment>
<dbReference type="Pfam" id="PF03781">
    <property type="entry name" value="FGE-sulfatase"/>
    <property type="match status" value="1"/>
</dbReference>
<reference evidence="6 7" key="1">
    <citation type="submission" date="2020-07" db="EMBL/GenBank/DDBJ databases">
        <title>Genomic Encyclopedia of Type Strains, Phase IV (KMG-V): Genome sequencing to study the core and pangenomes of soil and plant-associated prokaryotes.</title>
        <authorList>
            <person name="Whitman W."/>
        </authorList>
    </citation>
    <scope>NUCLEOTIDE SEQUENCE [LARGE SCALE GENOMIC DNA]</scope>
    <source>
        <strain evidence="6 7">SAS40</strain>
    </source>
</reference>
<name>A0A7Y9IZ57_9BURK</name>
<evidence type="ECO:0000256" key="2">
    <source>
        <dbReference type="ARBA" id="ARBA00023004"/>
    </source>
</evidence>
<keyword evidence="2" id="KW-0408">Iron</keyword>
<sequence>MSALPQPQRMGARQESLLASVRQVSAATLHLLDGLSPEDCMLQSMQDASPLKWHVGHVTWFFETFLLETGRAEFAPFDPAFRELFNSYYVGVGARHPRAERGMLSRPPLDRVLAYQYAVHQQLFDWMETTVLSDDALDLIELGIHHQQQHQELMVTDLKHHFSRNPAYPAYRPVQGSSRDGVIGIAAGGSVAAPVGTSVAACAPIRFIDQLGGLVDIGSQADGFSFDNERPRHPYFLQPYALADRPVNNADYLAFIQAGGYRSPEFWLSEGWDVCQREGWQAPLYWVEQEGSWLAFTAQGLSAIDGNAPVCHLSYFEADAYARWAGARLPTEQEWEAAAAGVDPATAQGDFAEDNHFHPTALSAAHADRSTGFQGLFGGVWEWTQSAYLPYPGFRIAEGAVGEYNGKFMINQMVLRGGSCATPRSHIRGTYRNFFPTGARWQFSGLRLAR</sequence>
<dbReference type="NCBIfam" id="TIGR03440">
    <property type="entry name" value="egtB_TIGR03440"/>
    <property type="match status" value="1"/>
</dbReference>
<evidence type="ECO:0000256" key="1">
    <source>
        <dbReference type="ARBA" id="ARBA00023002"/>
    </source>
</evidence>
<comment type="caution">
    <text evidence="6">The sequence shown here is derived from an EMBL/GenBank/DDBJ whole genome shotgun (WGS) entry which is preliminary data.</text>
</comment>